<dbReference type="OrthoDB" id="10255560at2759"/>
<gene>
    <name evidence="3" type="ORF">QR46_4013</name>
</gene>
<dbReference type="AlphaFoldDB" id="A0A132NPI1"/>
<name>A0A132NPI1_GIAIN</name>
<evidence type="ECO:0000313" key="3">
    <source>
        <dbReference type="EMBL" id="KWX12019.1"/>
    </source>
</evidence>
<organism evidence="3 4">
    <name type="scientific">Giardia duodenalis assemblage B</name>
    <dbReference type="NCBI Taxonomy" id="1394984"/>
    <lineage>
        <taxon>Eukaryota</taxon>
        <taxon>Metamonada</taxon>
        <taxon>Diplomonadida</taxon>
        <taxon>Hexamitidae</taxon>
        <taxon>Giardiinae</taxon>
        <taxon>Giardia</taxon>
    </lineage>
</organism>
<reference evidence="3 4" key="1">
    <citation type="journal article" date="2015" name="Mol. Biochem. Parasitol.">
        <title>Identification of polymorphic genes for use in assemblage B genotyping assays through comparative genomics of multiple assemblage B Giardia duodenalis isolates.</title>
        <authorList>
            <person name="Wielinga C."/>
            <person name="Thompson R.C."/>
            <person name="Monis P."/>
            <person name="Ryan U."/>
        </authorList>
    </citation>
    <scope>NUCLEOTIDE SEQUENCE [LARGE SCALE GENOMIC DNA]</scope>
    <source>
        <strain evidence="3 4">BAH15c1</strain>
    </source>
</reference>
<accession>A0A132NPI1</accession>
<evidence type="ECO:0000313" key="4">
    <source>
        <dbReference type="Proteomes" id="UP000070089"/>
    </source>
</evidence>
<evidence type="ECO:0000256" key="2">
    <source>
        <dbReference type="SAM" id="MobiDB-lite"/>
    </source>
</evidence>
<dbReference type="VEuPathDB" id="GiardiaDB:QR46_4013"/>
<sequence>MSHKGRAGFNQYSKGASHSSRMSRATHDFSQASALNDTLQIQQTHSVDSHVQPKKPAEDSQYMIERYGMSWADSESKTRRLLTTLMLRSQSSHQKLLELDSELKVLANRITNYTSSSSDHIDASKQACCLLERVLEMKADFYDRLDSALSQLNDLSSAHSNTLHSLESEKMRVEALTKELGQLRTDYSACRDANIAQAASLTDTQMQLLETSSVLENARKSITAFSTENSQLKDSLQITATELTNLKNAHYNQIESFETLLERSSTRERTLLKELEELQMAYINERDMHVAKIESMHQLSNEMDALHKQLSDQRKRVRRYKIRMGQLRRTAKELRITIQRNAVMAHNDDLLKQKDAQIAVIVKKLEEYRARAKRVSAYECKIASQKGEIERLSTCMSALEQDLDRYKAKRLRLSAPPKVMTASKDGKMVQLSISDDAPRSEGFFASTRSYCTVI</sequence>
<feature type="coiled-coil region" evidence="1">
    <location>
        <begin position="351"/>
        <end position="409"/>
    </location>
</feature>
<protein>
    <submittedName>
        <fullName evidence="3">Uncharacterized protein</fullName>
    </submittedName>
</protein>
<dbReference type="Proteomes" id="UP000070089">
    <property type="component" value="Unassembled WGS sequence"/>
</dbReference>
<dbReference type="EMBL" id="JXTI01000141">
    <property type="protein sequence ID" value="KWX12019.1"/>
    <property type="molecule type" value="Genomic_DNA"/>
</dbReference>
<comment type="caution">
    <text evidence="3">The sequence shown here is derived from an EMBL/GenBank/DDBJ whole genome shotgun (WGS) entry which is preliminary data.</text>
</comment>
<feature type="compositionally biased region" description="Polar residues" evidence="2">
    <location>
        <begin position="10"/>
        <end position="26"/>
    </location>
</feature>
<keyword evidence="1" id="KW-0175">Coiled coil</keyword>
<feature type="region of interest" description="Disordered" evidence="2">
    <location>
        <begin position="1"/>
        <end position="26"/>
    </location>
</feature>
<feature type="coiled-coil region" evidence="1">
    <location>
        <begin position="261"/>
        <end position="323"/>
    </location>
</feature>
<proteinExistence type="predicted"/>
<evidence type="ECO:0000256" key="1">
    <source>
        <dbReference type="SAM" id="Coils"/>
    </source>
</evidence>